<evidence type="ECO:0000313" key="8">
    <source>
        <dbReference type="Proteomes" id="UP000002315"/>
    </source>
</evidence>
<dbReference type="InterPro" id="IPR012818">
    <property type="entry name" value="CbiE"/>
</dbReference>
<dbReference type="CDD" id="cd11644">
    <property type="entry name" value="Precorrin-6Y-MT"/>
    <property type="match status" value="1"/>
</dbReference>
<dbReference type="GO" id="GO:0032259">
    <property type="term" value="P:methylation"/>
    <property type="evidence" value="ECO:0007669"/>
    <property type="project" value="UniProtKB-KW"/>
</dbReference>
<comment type="pathway">
    <text evidence="1">Cofactor biosynthesis; adenosylcobalamin biosynthesis.</text>
</comment>
<accession>E3GXC9</accession>
<reference evidence="7 8" key="1">
    <citation type="journal article" date="2010" name="Stand. Genomic Sci.">
        <title>Complete genome sequence of Methanothermus fervidus type strain (V24S).</title>
        <authorList>
            <person name="Anderson I."/>
            <person name="Djao O.D."/>
            <person name="Misra M."/>
            <person name="Chertkov O."/>
            <person name="Nolan M."/>
            <person name="Lucas S."/>
            <person name="Lapidus A."/>
            <person name="Del Rio T.G."/>
            <person name="Tice H."/>
            <person name="Cheng J.F."/>
            <person name="Tapia R."/>
            <person name="Han C."/>
            <person name="Goodwin L."/>
            <person name="Pitluck S."/>
            <person name="Liolios K."/>
            <person name="Ivanova N."/>
            <person name="Mavromatis K."/>
            <person name="Mikhailova N."/>
            <person name="Pati A."/>
            <person name="Brambilla E."/>
            <person name="Chen A."/>
            <person name="Palaniappan K."/>
            <person name="Land M."/>
            <person name="Hauser L."/>
            <person name="Chang Y.J."/>
            <person name="Jeffries C.D."/>
            <person name="Sikorski J."/>
            <person name="Spring S."/>
            <person name="Rohde M."/>
            <person name="Eichinger K."/>
            <person name="Huber H."/>
            <person name="Wirth R."/>
            <person name="Goker M."/>
            <person name="Detter J.C."/>
            <person name="Woyke T."/>
            <person name="Bristow J."/>
            <person name="Eisen J.A."/>
            <person name="Markowitz V."/>
            <person name="Hugenholtz P."/>
            <person name="Klenk H.P."/>
            <person name="Kyrpides N.C."/>
        </authorList>
    </citation>
    <scope>NUCLEOTIDE SEQUENCE [LARGE SCALE GENOMIC DNA]</scope>
    <source>
        <strain evidence="8">ATCC 43054 / DSM 2088 / JCM 10308 / V24 S</strain>
    </source>
</reference>
<dbReference type="AlphaFoldDB" id="E3GXC9"/>
<dbReference type="InterPro" id="IPR035996">
    <property type="entry name" value="4pyrrol_Methylase_sf"/>
</dbReference>
<keyword evidence="8" id="KW-1185">Reference proteome</keyword>
<dbReference type="KEGG" id="mfv:Mfer_0158"/>
<name>E3GXC9_METFV</name>
<dbReference type="NCBIfam" id="TIGR02467">
    <property type="entry name" value="CbiE"/>
    <property type="match status" value="1"/>
</dbReference>
<dbReference type="SUPFAM" id="SSF53790">
    <property type="entry name" value="Tetrapyrrole methylase"/>
    <property type="match status" value="1"/>
</dbReference>
<dbReference type="InterPro" id="IPR014776">
    <property type="entry name" value="4pyrrole_Mease_sub2"/>
</dbReference>
<dbReference type="InterPro" id="IPR050714">
    <property type="entry name" value="Cobalamin_biosynth_MTase"/>
</dbReference>
<dbReference type="HOGENOM" id="CLU_089162_2_0_2"/>
<evidence type="ECO:0000256" key="4">
    <source>
        <dbReference type="ARBA" id="ARBA00022679"/>
    </source>
</evidence>
<proteinExistence type="predicted"/>
<evidence type="ECO:0000256" key="5">
    <source>
        <dbReference type="ARBA" id="ARBA00022691"/>
    </source>
</evidence>
<dbReference type="Gene3D" id="3.40.1010.10">
    <property type="entry name" value="Cobalt-precorrin-4 Transmethylase, Domain 1"/>
    <property type="match status" value="1"/>
</dbReference>
<evidence type="ECO:0000256" key="1">
    <source>
        <dbReference type="ARBA" id="ARBA00004953"/>
    </source>
</evidence>
<keyword evidence="3 7" id="KW-0489">Methyltransferase</keyword>
<dbReference type="Gene3D" id="3.30.950.10">
    <property type="entry name" value="Methyltransferase, Cobalt-precorrin-4 Transmethylase, Domain 2"/>
    <property type="match status" value="1"/>
</dbReference>
<feature type="domain" description="Tetrapyrrole methylase" evidence="6">
    <location>
        <begin position="1"/>
        <end position="192"/>
    </location>
</feature>
<evidence type="ECO:0000313" key="7">
    <source>
        <dbReference type="EMBL" id="ADP76961.1"/>
    </source>
</evidence>
<evidence type="ECO:0000256" key="2">
    <source>
        <dbReference type="ARBA" id="ARBA00022573"/>
    </source>
</evidence>
<keyword evidence="5" id="KW-0949">S-adenosyl-L-methionine</keyword>
<protein>
    <submittedName>
        <fullName evidence="7">Precorrin-6y C5,15-methyltransferase (Decarboxylating), CbiE subunit</fullName>
    </submittedName>
</protein>
<keyword evidence="2" id="KW-0169">Cobalamin biosynthesis</keyword>
<dbReference type="InterPro" id="IPR014777">
    <property type="entry name" value="4pyrrole_Mease_sub1"/>
</dbReference>
<sequence>MLYIVGIGPGSKDFLTPIAEEIANTVDILVGSKRALDLFPQATRKIVLNAKNMNKMLEYSVKLARNNDVCILSTGDPGFSGVLKPVKKLLSKYKNVELEVIPGISSIQLCAAKLKMPWDNVNLLTLHGRKDYKKLLKFLNDDKPIMVLPSKDVNDLAKFLLNNGISGDKEIIICERLSYPDEKITKISLKEAAERKFSYMCVVVINYSE</sequence>
<dbReference type="PANTHER" id="PTHR43182">
    <property type="entry name" value="COBALT-PRECORRIN-6B C(15)-METHYLTRANSFERASE (DECARBOXYLATING)"/>
    <property type="match status" value="1"/>
</dbReference>
<dbReference type="UniPathway" id="UPA00148"/>
<dbReference type="EMBL" id="CP002278">
    <property type="protein sequence ID" value="ADP76961.1"/>
    <property type="molecule type" value="Genomic_DNA"/>
</dbReference>
<dbReference type="PANTHER" id="PTHR43182:SF1">
    <property type="entry name" value="COBALT-PRECORRIN-7 C(5)-METHYLTRANSFERASE"/>
    <property type="match status" value="1"/>
</dbReference>
<organism evidence="7 8">
    <name type="scientific">Methanothermus fervidus (strain ATCC 43054 / DSM 2088 / JCM 10308 / V24 S)</name>
    <dbReference type="NCBI Taxonomy" id="523846"/>
    <lineage>
        <taxon>Archaea</taxon>
        <taxon>Methanobacteriati</taxon>
        <taxon>Methanobacteriota</taxon>
        <taxon>Methanomada group</taxon>
        <taxon>Methanobacteria</taxon>
        <taxon>Methanobacteriales</taxon>
        <taxon>Methanothermaceae</taxon>
        <taxon>Methanothermus</taxon>
    </lineage>
</organism>
<dbReference type="GO" id="GO:0009236">
    <property type="term" value="P:cobalamin biosynthetic process"/>
    <property type="evidence" value="ECO:0007669"/>
    <property type="project" value="UniProtKB-UniPathway"/>
</dbReference>
<dbReference type="GO" id="GO:0008276">
    <property type="term" value="F:protein methyltransferase activity"/>
    <property type="evidence" value="ECO:0007669"/>
    <property type="project" value="InterPro"/>
</dbReference>
<dbReference type="STRING" id="523846.Mfer_0158"/>
<evidence type="ECO:0000256" key="3">
    <source>
        <dbReference type="ARBA" id="ARBA00022603"/>
    </source>
</evidence>
<evidence type="ECO:0000259" key="6">
    <source>
        <dbReference type="Pfam" id="PF00590"/>
    </source>
</evidence>
<dbReference type="Proteomes" id="UP000002315">
    <property type="component" value="Chromosome"/>
</dbReference>
<keyword evidence="4 7" id="KW-0808">Transferase</keyword>
<dbReference type="InterPro" id="IPR000878">
    <property type="entry name" value="4pyrrol_Mease"/>
</dbReference>
<gene>
    <name evidence="7" type="ordered locus">Mfer_0158</name>
</gene>
<dbReference type="Pfam" id="PF00590">
    <property type="entry name" value="TP_methylase"/>
    <property type="match status" value="1"/>
</dbReference>